<accession>A0ABT6FZ19</accession>
<reference evidence="1 2" key="1">
    <citation type="submission" date="2023-03" db="EMBL/GenBank/DDBJ databases">
        <title>Strain YYF002 represents a novel species in the genus Winogradskyella isolated from seawater.</title>
        <authorList>
            <person name="Fu Z.-Y."/>
        </authorList>
    </citation>
    <scope>NUCLEOTIDE SEQUENCE [LARGE SCALE GENOMIC DNA]</scope>
    <source>
        <strain evidence="1 2">YYF002</strain>
    </source>
</reference>
<dbReference type="EMBL" id="JARSBN010000002">
    <property type="protein sequence ID" value="MDG4715045.1"/>
    <property type="molecule type" value="Genomic_DNA"/>
</dbReference>
<dbReference type="Proteomes" id="UP001529085">
    <property type="component" value="Unassembled WGS sequence"/>
</dbReference>
<evidence type="ECO:0000313" key="2">
    <source>
        <dbReference type="Proteomes" id="UP001529085"/>
    </source>
</evidence>
<name>A0ABT6FZ19_9FLAO</name>
<comment type="caution">
    <text evidence="1">The sequence shown here is derived from an EMBL/GenBank/DDBJ whole genome shotgun (WGS) entry which is preliminary data.</text>
</comment>
<gene>
    <name evidence="1" type="ORF">P7122_04105</name>
</gene>
<protein>
    <submittedName>
        <fullName evidence="1">Uncharacterized protein</fullName>
    </submittedName>
</protein>
<dbReference type="PROSITE" id="PS51257">
    <property type="entry name" value="PROKAR_LIPOPROTEIN"/>
    <property type="match status" value="1"/>
</dbReference>
<organism evidence="1 2">
    <name type="scientific">Winogradskyella marincola</name>
    <dbReference type="NCBI Taxonomy" id="3037795"/>
    <lineage>
        <taxon>Bacteria</taxon>
        <taxon>Pseudomonadati</taxon>
        <taxon>Bacteroidota</taxon>
        <taxon>Flavobacteriia</taxon>
        <taxon>Flavobacteriales</taxon>
        <taxon>Flavobacteriaceae</taxon>
        <taxon>Winogradskyella</taxon>
    </lineage>
</organism>
<dbReference type="RefSeq" id="WP_278004512.1">
    <property type="nucleotide sequence ID" value="NZ_JARSBN010000002.1"/>
</dbReference>
<evidence type="ECO:0000313" key="1">
    <source>
        <dbReference type="EMBL" id="MDG4715045.1"/>
    </source>
</evidence>
<sequence length="354" mass="40280">MKLKTFLIFLVISFIFSSCRKEEREFIQTPEDEVLEANSNIAALMQRTALNDGSVDNIVDRANCFNIAFPYTVNVNGVDIDVNSAEDYAVIECVFDQTEDNSTLNISFPITIVLADYSEVTINSLSEFDAYTNSCNDENEYDDDIECIDFIFPIEASIFNPNNELLETITIENDNQLFEFINDLDEDNITTIDFPVTVILANDTEVSINNFVALEDTIEDAIDTCDEDDDYDYSDDDCDDCTPSQLEDLLLGCSDWEVDKLERNGNDYDNAYNGYVFNFFNDGTMSVYWNSIIEYGTWTTSGTGNNLEVLINVPALPLCNNNWILHEIENCSVETKIDLRVGDEDRLRYENNCN</sequence>
<proteinExistence type="predicted"/>
<keyword evidence="2" id="KW-1185">Reference proteome</keyword>